<feature type="compositionally biased region" description="Basic and acidic residues" evidence="1">
    <location>
        <begin position="289"/>
        <end position="317"/>
    </location>
</feature>
<feature type="compositionally biased region" description="Low complexity" evidence="1">
    <location>
        <begin position="202"/>
        <end position="221"/>
    </location>
</feature>
<proteinExistence type="predicted"/>
<feature type="region of interest" description="Disordered" evidence="1">
    <location>
        <begin position="202"/>
        <end position="238"/>
    </location>
</feature>
<dbReference type="Pfam" id="PF01253">
    <property type="entry name" value="SUI1"/>
    <property type="match status" value="1"/>
</dbReference>
<feature type="region of interest" description="Disordered" evidence="1">
    <location>
        <begin position="420"/>
        <end position="444"/>
    </location>
</feature>
<sequence>MILYLKSPNDNDSDAESSSSSSSSCWPYRKKPQFVWMALEDKKSGTVLRESPTLALIAVMWHSTDFSARLSVLSKNKIVWVPSAVSRYLCRGADLMRAGIRAAPDHSVGASTSASATVAKHKQPKKNKGKKEDPLEASRDMVMICVQGNPQPFAVGQSILCRENTNVDHNKNDYGPGTKGIGVEIWSCYGDDLWRTTTASARSIRASSTPNTTATATATTNLEDGSYGNPGFSRTEDGELYIWPVVETSGEDESSEEDETENANNREIEIEEKGSTLLASPSNINSQVEGEHDKGNEENPSLEKETTSEKELASKDDGGDDNPVDNPDINHNDRNHQQKEDEEATLPNSDDLLHEYVCRALVHLGKNDLPMSVGTFYTKHVVPHGPKGAQQSMAELMKETTYKKFGNYLKRWQQKNYHDDDDNDGFGLLKTGPDPSNRNNKDPNALLISYNRRHFDLRGIKKTKKSPGDSGGGKSTKVLVVTLYVVPNHWTKLLRLDPDAVQATHASSAARKGTGMLTLPEVRKILENYLERESLGMMESSSKRSGKVVLDGPLTDALYGKGKSETTPGELLRKDLYTRFADRLSPAFCLVEMPGSTVLKLAHGKPPQVLIEVVRRQSKKFVTRLRGLEEYYFDGMEPAIFCKEVSKRLAISGSIDTDPSANGRAALPKKGHVECVFGANVVDELEALLTGDETLSDHGGVKGSDWPYPRIPSAVIKVVLRKGVPARKKRRPHGAGGKR</sequence>
<name>A0A6U9XLX0_9STRA</name>
<dbReference type="GO" id="GO:0003743">
    <property type="term" value="F:translation initiation factor activity"/>
    <property type="evidence" value="ECO:0007669"/>
    <property type="project" value="InterPro"/>
</dbReference>
<feature type="region of interest" description="Disordered" evidence="1">
    <location>
        <begin position="247"/>
        <end position="266"/>
    </location>
</feature>
<evidence type="ECO:0000313" key="3">
    <source>
        <dbReference type="EMBL" id="CAE0714032.1"/>
    </source>
</evidence>
<evidence type="ECO:0000256" key="1">
    <source>
        <dbReference type="SAM" id="MobiDB-lite"/>
    </source>
</evidence>
<dbReference type="Pfam" id="PF25304">
    <property type="entry name" value="WHD_eIF2D"/>
    <property type="match status" value="1"/>
</dbReference>
<reference evidence="4" key="1">
    <citation type="submission" date="2021-01" db="EMBL/GenBank/DDBJ databases">
        <authorList>
            <person name="Corre E."/>
            <person name="Pelletier E."/>
            <person name="Niang G."/>
            <person name="Scheremetjew M."/>
            <person name="Finn R."/>
            <person name="Kale V."/>
            <person name="Holt S."/>
            <person name="Cochrane G."/>
            <person name="Meng A."/>
            <person name="Brown T."/>
            <person name="Cohen L."/>
        </authorList>
    </citation>
    <scope>NUCLEOTIDE SEQUENCE</scope>
    <source>
        <strain evidence="4">10249 10 AB</strain>
    </source>
</reference>
<feature type="compositionally biased region" description="Basic residues" evidence="1">
    <location>
        <begin position="119"/>
        <end position="129"/>
    </location>
</feature>
<dbReference type="InterPro" id="IPR001950">
    <property type="entry name" value="SUI1"/>
</dbReference>
<feature type="compositionally biased region" description="Acidic residues" evidence="1">
    <location>
        <begin position="249"/>
        <end position="261"/>
    </location>
</feature>
<evidence type="ECO:0000259" key="2">
    <source>
        <dbReference type="PROSITE" id="PS50296"/>
    </source>
</evidence>
<feature type="compositionally biased region" description="Basic and acidic residues" evidence="1">
    <location>
        <begin position="328"/>
        <end position="339"/>
    </location>
</feature>
<feature type="region of interest" description="Disordered" evidence="1">
    <location>
        <begin position="6"/>
        <end position="26"/>
    </location>
</feature>
<feature type="region of interest" description="Disordered" evidence="1">
    <location>
        <begin position="273"/>
        <end position="348"/>
    </location>
</feature>
<dbReference type="AlphaFoldDB" id="A0A6U9XLX0"/>
<feature type="region of interest" description="Disordered" evidence="1">
    <location>
        <begin position="106"/>
        <end position="135"/>
    </location>
</feature>
<dbReference type="SUPFAM" id="SSF55159">
    <property type="entry name" value="eIF1-like"/>
    <property type="match status" value="1"/>
</dbReference>
<dbReference type="Gene3D" id="3.10.400.20">
    <property type="match status" value="1"/>
</dbReference>
<dbReference type="InterPro" id="IPR057429">
    <property type="entry name" value="WH_eIF2D"/>
</dbReference>
<dbReference type="InterPro" id="IPR036877">
    <property type="entry name" value="SUI1_dom_sf"/>
</dbReference>
<protein>
    <recommendedName>
        <fullName evidence="2">SUI1 domain-containing protein</fullName>
    </recommendedName>
</protein>
<dbReference type="GO" id="GO:0001731">
    <property type="term" value="P:formation of translation preinitiation complex"/>
    <property type="evidence" value="ECO:0007669"/>
    <property type="project" value="InterPro"/>
</dbReference>
<dbReference type="PANTHER" id="PTHR12217:SF4">
    <property type="entry name" value="EUKARYOTIC TRANSLATION INITIATION FACTOR 2D"/>
    <property type="match status" value="1"/>
</dbReference>
<organism evidence="4">
    <name type="scientific">Pseudo-nitzschia australis</name>
    <dbReference type="NCBI Taxonomy" id="44445"/>
    <lineage>
        <taxon>Eukaryota</taxon>
        <taxon>Sar</taxon>
        <taxon>Stramenopiles</taxon>
        <taxon>Ochrophyta</taxon>
        <taxon>Bacillariophyta</taxon>
        <taxon>Bacillariophyceae</taxon>
        <taxon>Bacillariophycidae</taxon>
        <taxon>Bacillariales</taxon>
        <taxon>Bacillariaceae</taxon>
        <taxon>Pseudo-nitzschia</taxon>
    </lineage>
</organism>
<dbReference type="PANTHER" id="PTHR12217">
    <property type="entry name" value="EUKARYOTIC TRANSLATION INITIATION FACTOR 2D"/>
    <property type="match status" value="1"/>
</dbReference>
<feature type="compositionally biased region" description="Polar residues" evidence="1">
    <location>
        <begin position="277"/>
        <end position="288"/>
    </location>
</feature>
<gene>
    <name evidence="3" type="ORF">PAUS00366_LOCUS6784</name>
    <name evidence="4" type="ORF">PAUS00366_LOCUS6787</name>
</gene>
<accession>A0A6U9XLX0</accession>
<feature type="compositionally biased region" description="Low complexity" evidence="1">
    <location>
        <begin position="107"/>
        <end position="118"/>
    </location>
</feature>
<dbReference type="EMBL" id="HBIX01008823">
    <property type="protein sequence ID" value="CAE0714035.1"/>
    <property type="molecule type" value="Transcribed_RNA"/>
</dbReference>
<dbReference type="InterPro" id="IPR039757">
    <property type="entry name" value="EIF2D"/>
</dbReference>
<dbReference type="PROSITE" id="PS50296">
    <property type="entry name" value="SUI1"/>
    <property type="match status" value="1"/>
</dbReference>
<evidence type="ECO:0000313" key="4">
    <source>
        <dbReference type="EMBL" id="CAE0714035.1"/>
    </source>
</evidence>
<dbReference type="EMBL" id="HBIX01008820">
    <property type="protein sequence ID" value="CAE0714032.1"/>
    <property type="molecule type" value="Transcribed_RNA"/>
</dbReference>
<feature type="domain" description="SUI1" evidence="2">
    <location>
        <begin position="609"/>
        <end position="671"/>
    </location>
</feature>